<reference evidence="1" key="1">
    <citation type="journal article" date="2021" name="Genome Biol. Evol.">
        <title>A High-Quality Reference Genome for a Parasitic Bivalve with Doubly Uniparental Inheritance (Bivalvia: Unionida).</title>
        <authorList>
            <person name="Smith C.H."/>
        </authorList>
    </citation>
    <scope>NUCLEOTIDE SEQUENCE</scope>
    <source>
        <strain evidence="1">CHS0354</strain>
    </source>
</reference>
<sequence>MVSDKHITDKMVRTKYYEEKMALDKLHVRPVPIDDDEIGCYVAPDITSRSFLIGLLNTRMISAGDKR</sequence>
<evidence type="ECO:0000313" key="2">
    <source>
        <dbReference type="Proteomes" id="UP001195483"/>
    </source>
</evidence>
<proteinExistence type="predicted"/>
<keyword evidence="2" id="KW-1185">Reference proteome</keyword>
<reference evidence="1" key="2">
    <citation type="journal article" date="2021" name="Genome Biol. Evol.">
        <title>Developing a high-quality reference genome for a parasitic bivalve with doubly uniparental inheritance (Bivalvia: Unionida).</title>
        <authorList>
            <person name="Smith C.H."/>
        </authorList>
    </citation>
    <scope>NUCLEOTIDE SEQUENCE</scope>
    <source>
        <strain evidence="1">CHS0354</strain>
        <tissue evidence="1">Mantle</tissue>
    </source>
</reference>
<accession>A0AAE0SUV1</accession>
<evidence type="ECO:0000313" key="1">
    <source>
        <dbReference type="EMBL" id="KAK3598479.1"/>
    </source>
</evidence>
<dbReference type="Proteomes" id="UP001195483">
    <property type="component" value="Unassembled WGS sequence"/>
</dbReference>
<name>A0AAE0SUV1_9BIVA</name>
<dbReference type="EMBL" id="JAEAOA010002310">
    <property type="protein sequence ID" value="KAK3598479.1"/>
    <property type="molecule type" value="Genomic_DNA"/>
</dbReference>
<reference evidence="1" key="3">
    <citation type="submission" date="2023-05" db="EMBL/GenBank/DDBJ databases">
        <authorList>
            <person name="Smith C.H."/>
        </authorList>
    </citation>
    <scope>NUCLEOTIDE SEQUENCE</scope>
    <source>
        <strain evidence="1">CHS0354</strain>
        <tissue evidence="1">Mantle</tissue>
    </source>
</reference>
<gene>
    <name evidence="1" type="ORF">CHS0354_039568</name>
</gene>
<dbReference type="AlphaFoldDB" id="A0AAE0SUV1"/>
<organism evidence="1 2">
    <name type="scientific">Potamilus streckersoni</name>
    <dbReference type="NCBI Taxonomy" id="2493646"/>
    <lineage>
        <taxon>Eukaryota</taxon>
        <taxon>Metazoa</taxon>
        <taxon>Spiralia</taxon>
        <taxon>Lophotrochozoa</taxon>
        <taxon>Mollusca</taxon>
        <taxon>Bivalvia</taxon>
        <taxon>Autobranchia</taxon>
        <taxon>Heteroconchia</taxon>
        <taxon>Palaeoheterodonta</taxon>
        <taxon>Unionida</taxon>
        <taxon>Unionoidea</taxon>
        <taxon>Unionidae</taxon>
        <taxon>Ambleminae</taxon>
        <taxon>Lampsilini</taxon>
        <taxon>Potamilus</taxon>
    </lineage>
</organism>
<protein>
    <submittedName>
        <fullName evidence="1">Uncharacterized protein</fullName>
    </submittedName>
</protein>
<comment type="caution">
    <text evidence="1">The sequence shown here is derived from an EMBL/GenBank/DDBJ whole genome shotgun (WGS) entry which is preliminary data.</text>
</comment>